<organism evidence="1 2">
    <name type="scientific">Planotetraspora thailandica</name>
    <dbReference type="NCBI Taxonomy" id="487172"/>
    <lineage>
        <taxon>Bacteria</taxon>
        <taxon>Bacillati</taxon>
        <taxon>Actinomycetota</taxon>
        <taxon>Actinomycetes</taxon>
        <taxon>Streptosporangiales</taxon>
        <taxon>Streptosporangiaceae</taxon>
        <taxon>Planotetraspora</taxon>
    </lineage>
</organism>
<sequence>MPERPRPSTIEELWADEGVQHSFTHSVLDIFEVLDEGEEPEFCSARPLTAEEITRALGSSWPTRADFERRYEQASEELDDLIEERGHACYTVLYDEQRHPSEIVFWGVTGD</sequence>
<dbReference type="EMBL" id="BOOR01000006">
    <property type="protein sequence ID" value="GII52639.1"/>
    <property type="molecule type" value="Genomic_DNA"/>
</dbReference>
<reference evidence="1" key="1">
    <citation type="submission" date="2021-01" db="EMBL/GenBank/DDBJ databases">
        <title>Whole genome shotgun sequence of Planotetraspora thailandica NBRC 104271.</title>
        <authorList>
            <person name="Komaki H."/>
            <person name="Tamura T."/>
        </authorList>
    </citation>
    <scope>NUCLEOTIDE SEQUENCE</scope>
    <source>
        <strain evidence="1">NBRC 104271</strain>
    </source>
</reference>
<name>A0A8J3XTY0_9ACTN</name>
<dbReference type="AlphaFoldDB" id="A0A8J3XTY0"/>
<proteinExistence type="predicted"/>
<comment type="caution">
    <text evidence="1">The sequence shown here is derived from an EMBL/GenBank/DDBJ whole genome shotgun (WGS) entry which is preliminary data.</text>
</comment>
<keyword evidence="2" id="KW-1185">Reference proteome</keyword>
<gene>
    <name evidence="1" type="ORF">Pth03_10280</name>
</gene>
<evidence type="ECO:0000313" key="2">
    <source>
        <dbReference type="Proteomes" id="UP000605992"/>
    </source>
</evidence>
<protein>
    <submittedName>
        <fullName evidence="1">Uncharacterized protein</fullName>
    </submittedName>
</protein>
<dbReference type="Proteomes" id="UP000605992">
    <property type="component" value="Unassembled WGS sequence"/>
</dbReference>
<accession>A0A8J3XTY0</accession>
<evidence type="ECO:0000313" key="1">
    <source>
        <dbReference type="EMBL" id="GII52639.1"/>
    </source>
</evidence>